<protein>
    <submittedName>
        <fullName evidence="5">Dolichyl-phosphate beta-D-mannosyltransferase</fullName>
    </submittedName>
</protein>
<dbReference type="CDD" id="cd06442">
    <property type="entry name" value="DPM1_like"/>
    <property type="match status" value="1"/>
</dbReference>
<dbReference type="PANTHER" id="PTHR43398">
    <property type="entry name" value="DOLICHOL-PHOSPHATE MANNOSYLTRANSFERASE SUBUNIT 1"/>
    <property type="match status" value="1"/>
</dbReference>
<evidence type="ECO:0000256" key="1">
    <source>
        <dbReference type="ARBA" id="ARBA00006739"/>
    </source>
</evidence>
<dbReference type="InterPro" id="IPR001173">
    <property type="entry name" value="Glyco_trans_2-like"/>
</dbReference>
<dbReference type="GO" id="GO:0004582">
    <property type="term" value="F:dolichyl-phosphate beta-D-mannosyltransferase activity"/>
    <property type="evidence" value="ECO:0007669"/>
    <property type="project" value="InterPro"/>
</dbReference>
<proteinExistence type="inferred from homology"/>
<dbReference type="SUPFAM" id="SSF53448">
    <property type="entry name" value="Nucleotide-diphospho-sugar transferases"/>
    <property type="match status" value="1"/>
</dbReference>
<dbReference type="FunFam" id="3.90.550.10:FF:000122">
    <property type="entry name" value="Dolichol-phosphate mannosyltransferase subunit 1"/>
    <property type="match status" value="1"/>
</dbReference>
<dbReference type="OrthoDB" id="9811884at2"/>
<name>A0A2I7N9W9_9NEIS</name>
<evidence type="ECO:0000259" key="4">
    <source>
        <dbReference type="Pfam" id="PF00535"/>
    </source>
</evidence>
<comment type="similarity">
    <text evidence="1">Belongs to the glycosyltransferase 2 family.</text>
</comment>
<dbReference type="EMBL" id="CP024847">
    <property type="protein sequence ID" value="AUR53175.1"/>
    <property type="molecule type" value="Genomic_DNA"/>
</dbReference>
<dbReference type="GO" id="GO:0016020">
    <property type="term" value="C:membrane"/>
    <property type="evidence" value="ECO:0007669"/>
    <property type="project" value="GOC"/>
</dbReference>
<gene>
    <name evidence="5" type="ORF">CUN60_08070</name>
</gene>
<dbReference type="InterPro" id="IPR039528">
    <property type="entry name" value="DPM1-like"/>
</dbReference>
<dbReference type="GO" id="GO:0009247">
    <property type="term" value="P:glycolipid biosynthetic process"/>
    <property type="evidence" value="ECO:0007669"/>
    <property type="project" value="TreeGrafter"/>
</dbReference>
<dbReference type="Gene3D" id="3.90.550.10">
    <property type="entry name" value="Spore Coat Polysaccharide Biosynthesis Protein SpsA, Chain A"/>
    <property type="match status" value="1"/>
</dbReference>
<dbReference type="Proteomes" id="UP000236655">
    <property type="component" value="Chromosome"/>
</dbReference>
<dbReference type="AlphaFoldDB" id="A0A2I7N9W9"/>
<keyword evidence="2 5" id="KW-0328">Glycosyltransferase</keyword>
<keyword evidence="3 5" id="KW-0808">Transferase</keyword>
<evidence type="ECO:0000256" key="3">
    <source>
        <dbReference type="ARBA" id="ARBA00022679"/>
    </source>
</evidence>
<evidence type="ECO:0000256" key="2">
    <source>
        <dbReference type="ARBA" id="ARBA00022676"/>
    </source>
</evidence>
<evidence type="ECO:0000313" key="6">
    <source>
        <dbReference type="Proteomes" id="UP000236655"/>
    </source>
</evidence>
<dbReference type="KEGG" id="nba:CUN60_08070"/>
<accession>A0A2I7N9W9</accession>
<feature type="domain" description="Glycosyltransferase 2-like" evidence="4">
    <location>
        <begin position="6"/>
        <end position="173"/>
    </location>
</feature>
<evidence type="ECO:0000313" key="5">
    <source>
        <dbReference type="EMBL" id="AUR53175.1"/>
    </source>
</evidence>
<dbReference type="Pfam" id="PF00535">
    <property type="entry name" value="Glycos_transf_2"/>
    <property type="match status" value="1"/>
</dbReference>
<reference evidence="6" key="1">
    <citation type="submission" date="2017-11" db="EMBL/GenBank/DDBJ databases">
        <authorList>
            <person name="Chan K.G."/>
            <person name="Lee L.S."/>
        </authorList>
    </citation>
    <scope>NUCLEOTIDE SEQUENCE [LARGE SCALE GENOMIC DNA]</scope>
    <source>
        <strain evidence="6">DSM 100970</strain>
    </source>
</reference>
<dbReference type="InterPro" id="IPR029044">
    <property type="entry name" value="Nucleotide-diphossugar_trans"/>
</dbReference>
<organism evidence="5 6">
    <name type="scientific">Aquella oligotrophica</name>
    <dbReference type="NCBI Taxonomy" id="2067065"/>
    <lineage>
        <taxon>Bacteria</taxon>
        <taxon>Pseudomonadati</taxon>
        <taxon>Pseudomonadota</taxon>
        <taxon>Betaproteobacteria</taxon>
        <taxon>Neisseriales</taxon>
        <taxon>Neisseriaceae</taxon>
        <taxon>Aquella</taxon>
    </lineage>
</organism>
<dbReference type="PANTHER" id="PTHR43398:SF1">
    <property type="entry name" value="DOLICHOL-PHOSPHATE MANNOSYLTRANSFERASE SUBUNIT 1"/>
    <property type="match status" value="1"/>
</dbReference>
<keyword evidence="6" id="KW-1185">Reference proteome</keyword>
<sequence>MMKKLIIIATYNEKDNIEKMLMDVFTSVPDVNILVIDDNSPDKTHEIVEKIITERYPDQLHLMKRSGKLGLGTAYIAGFNWGLERDYDVIGHMDADFSHNPKYLPSMFEALANGYDLVLGSRYVKGGGVVNWGLKRKIISRGGSLYAKIILGLPFNDLTGGFKCFKRKVLETIGINELKSTGYSFQIETTYKTYLNGFKIKEIPIIFEDRVLGQSKMSGSIFKEALLMVLRMRLNKNSFIRK</sequence>